<sequence length="111" mass="12836">MFRGAYKVFAFIKPSNVWLKNNLIKKRFFSDLFDKGGRNRGGIEPYHVKLLQVNKGKEARIIELTAQIEVIQMQIKALEKTKSSEAQAAKEELMVVLKDLKDALRKLRMNN</sequence>
<dbReference type="AlphaFoldDB" id="A0A6P4E0Y8"/>
<dbReference type="Proteomes" id="UP001652680">
    <property type="component" value="Unassembled WGS sequence"/>
</dbReference>
<reference evidence="2" key="3">
    <citation type="submission" date="2025-05" db="UniProtKB">
        <authorList>
            <consortium name="EnsemblMetazoa"/>
        </authorList>
    </citation>
    <scope>IDENTIFICATION</scope>
</reference>
<organism evidence="4">
    <name type="scientific">Drosophila rhopaloa</name>
    <name type="common">Fruit fly</name>
    <dbReference type="NCBI Taxonomy" id="1041015"/>
    <lineage>
        <taxon>Eukaryota</taxon>
        <taxon>Metazoa</taxon>
        <taxon>Ecdysozoa</taxon>
        <taxon>Arthropoda</taxon>
        <taxon>Hexapoda</taxon>
        <taxon>Insecta</taxon>
        <taxon>Pterygota</taxon>
        <taxon>Neoptera</taxon>
        <taxon>Endopterygota</taxon>
        <taxon>Diptera</taxon>
        <taxon>Brachycera</taxon>
        <taxon>Muscomorpha</taxon>
        <taxon>Ephydroidea</taxon>
        <taxon>Drosophilidae</taxon>
        <taxon>Drosophila</taxon>
        <taxon>Sophophora</taxon>
    </lineage>
</organism>
<dbReference type="RefSeq" id="XP_016970049.1">
    <property type="nucleotide sequence ID" value="XM_017114560.1"/>
</dbReference>
<dbReference type="EnsemblMetazoa" id="XM_017136479.2">
    <property type="protein sequence ID" value="XP_016991968.2"/>
    <property type="gene ID" value="LOC108053766"/>
</dbReference>
<protein>
    <submittedName>
        <fullName evidence="4">Uncharacterized protein LOC108037889</fullName>
    </submittedName>
</protein>
<gene>
    <name evidence="4" type="primary">LOC108037889</name>
</gene>
<dbReference type="OrthoDB" id="7844237at2759"/>
<reference evidence="3" key="1">
    <citation type="journal article" date="2021" name="Elife">
        <title>Highly contiguous assemblies of 101 drosophilid genomes.</title>
        <authorList>
            <person name="Kim B.Y."/>
            <person name="Wang J.R."/>
            <person name="Miller D.E."/>
            <person name="Barmina O."/>
            <person name="Delaney E."/>
            <person name="Thompson A."/>
            <person name="Comeault A.A."/>
            <person name="Peede D."/>
            <person name="D'Agostino E.R."/>
            <person name="Pelaez J."/>
            <person name="Aguilar J.M."/>
            <person name="Haji D."/>
            <person name="Matsunaga T."/>
            <person name="Armstrong E.E."/>
            <person name="Zych M."/>
            <person name="Ogawa Y."/>
            <person name="Stamenkovic-Radak M."/>
            <person name="Jelic M."/>
            <person name="Veselinovic M.S."/>
            <person name="Tanaskovic M."/>
            <person name="Eric P."/>
            <person name="Gao J.J."/>
            <person name="Katoh T.K."/>
            <person name="Toda M.J."/>
            <person name="Watabe H."/>
            <person name="Watada M."/>
            <person name="Davis J.S."/>
            <person name="Moyle L.C."/>
            <person name="Manoli G."/>
            <person name="Bertolini E."/>
            <person name="Kostal V."/>
            <person name="Hawley R.S."/>
            <person name="Takahashi A."/>
            <person name="Jones C.D."/>
            <person name="Price D.K."/>
            <person name="Whiteman N."/>
            <person name="Kopp A."/>
            <person name="Matute D.R."/>
            <person name="Petrov D.A."/>
        </authorList>
    </citation>
    <scope>NUCLEOTIDE SEQUENCE [LARGE SCALE GENOMIC DNA]</scope>
</reference>
<accession>A0A6P4E0Y8</accession>
<name>A0A6P4E0Y8_DRORH</name>
<proteinExistence type="predicted"/>
<evidence type="ECO:0000256" key="1">
    <source>
        <dbReference type="SAM" id="Coils"/>
    </source>
</evidence>
<evidence type="ECO:0000313" key="2">
    <source>
        <dbReference type="EnsemblMetazoa" id="XP_016991968.2"/>
    </source>
</evidence>
<keyword evidence="3" id="KW-1185">Reference proteome</keyword>
<feature type="coiled-coil region" evidence="1">
    <location>
        <begin position="61"/>
        <end position="110"/>
    </location>
</feature>
<keyword evidence="1" id="KW-0175">Coiled coil</keyword>
<reference evidence="4" key="2">
    <citation type="submission" date="2025-04" db="UniProtKB">
        <authorList>
            <consortium name="RefSeq"/>
        </authorList>
    </citation>
    <scope>IDENTIFICATION</scope>
</reference>
<evidence type="ECO:0000313" key="3">
    <source>
        <dbReference type="Proteomes" id="UP001652680"/>
    </source>
</evidence>
<evidence type="ECO:0000313" key="4">
    <source>
        <dbReference type="RefSeq" id="XP_016970049.1"/>
    </source>
</evidence>